<proteinExistence type="predicted"/>
<evidence type="ECO:0000313" key="1">
    <source>
        <dbReference type="Proteomes" id="UP000887574"/>
    </source>
</evidence>
<evidence type="ECO:0000313" key="2">
    <source>
        <dbReference type="WBParaSite" id="jg15289"/>
    </source>
</evidence>
<dbReference type="AlphaFoldDB" id="A0A915D4F7"/>
<keyword evidence="1" id="KW-1185">Reference proteome</keyword>
<organism evidence="1 2">
    <name type="scientific">Ditylenchus dipsaci</name>
    <dbReference type="NCBI Taxonomy" id="166011"/>
    <lineage>
        <taxon>Eukaryota</taxon>
        <taxon>Metazoa</taxon>
        <taxon>Ecdysozoa</taxon>
        <taxon>Nematoda</taxon>
        <taxon>Chromadorea</taxon>
        <taxon>Rhabditida</taxon>
        <taxon>Tylenchina</taxon>
        <taxon>Tylenchomorpha</taxon>
        <taxon>Sphaerularioidea</taxon>
        <taxon>Anguinidae</taxon>
        <taxon>Anguininae</taxon>
        <taxon>Ditylenchus</taxon>
    </lineage>
</organism>
<reference evidence="2" key="1">
    <citation type="submission" date="2022-11" db="UniProtKB">
        <authorList>
            <consortium name="WormBaseParasite"/>
        </authorList>
    </citation>
    <scope>IDENTIFICATION</scope>
</reference>
<dbReference type="Proteomes" id="UP000887574">
    <property type="component" value="Unplaced"/>
</dbReference>
<dbReference type="WBParaSite" id="jg15289">
    <property type="protein sequence ID" value="jg15289"/>
    <property type="gene ID" value="jg15289"/>
</dbReference>
<accession>A0A915D4F7</accession>
<sequence length="95" mass="10751">MDVYLQWIVDAGITSDCGHCQVIPGFVFFSLQNRISPLPIAGSLSDIMGAKTIKFTGFKEHGPIPEGRLNCWRRALRFDRRLGERKEQGRDEENG</sequence>
<name>A0A915D4F7_9BILA</name>
<protein>
    <submittedName>
        <fullName evidence="2">Uncharacterized protein</fullName>
    </submittedName>
</protein>